<keyword evidence="3" id="KW-1185">Reference proteome</keyword>
<comment type="caution">
    <text evidence="2">The sequence shown here is derived from an EMBL/GenBank/DDBJ whole genome shotgun (WGS) entry which is preliminary data.</text>
</comment>
<name>A0ABU4RKS5_9HYPH</name>
<evidence type="ECO:0000313" key="3">
    <source>
        <dbReference type="Proteomes" id="UP001274321"/>
    </source>
</evidence>
<protein>
    <submittedName>
        <fullName evidence="2">NADH:ubiquinone oxidoreductase subunit NDUFA12</fullName>
    </submittedName>
</protein>
<dbReference type="Proteomes" id="UP001274321">
    <property type="component" value="Unassembled WGS sequence"/>
</dbReference>
<evidence type="ECO:0000313" key="2">
    <source>
        <dbReference type="EMBL" id="MDX6805430.1"/>
    </source>
</evidence>
<gene>
    <name evidence="2" type="ORF">SCD90_05075</name>
</gene>
<dbReference type="RefSeq" id="WP_319843546.1">
    <property type="nucleotide sequence ID" value="NZ_JAXAFJ010000002.1"/>
</dbReference>
<dbReference type="NCBIfam" id="NF006040">
    <property type="entry name" value="PRK08183.1"/>
    <property type="match status" value="1"/>
</dbReference>
<sequence length="131" mass="15020">MKQLLLQIFTWWNGQTIGTRFFTWRAGKAVGEDEFGNRYFRAGGTHLGERRWVVYNGVAEPSRIPAGWHSWIHHTSDVAPSEENFVAREWQKPHRANPTGTSEAYRPRGSTLSQSRRAKTTGDYQAWSPEG</sequence>
<dbReference type="InterPro" id="IPR007763">
    <property type="entry name" value="NDUFA12"/>
</dbReference>
<reference evidence="2 3" key="1">
    <citation type="submission" date="2023-11" db="EMBL/GenBank/DDBJ databases">
        <authorList>
            <person name="Bao R."/>
        </authorList>
    </citation>
    <scope>NUCLEOTIDE SEQUENCE [LARGE SCALE GENOMIC DNA]</scope>
    <source>
        <strain evidence="2 3">PJ23</strain>
    </source>
</reference>
<dbReference type="PANTHER" id="PTHR12910:SF2">
    <property type="entry name" value="NADH DEHYDROGENASE [UBIQUINONE] 1 ALPHA SUBCOMPLEX SUBUNIT 12"/>
    <property type="match status" value="1"/>
</dbReference>
<feature type="region of interest" description="Disordered" evidence="1">
    <location>
        <begin position="90"/>
        <end position="131"/>
    </location>
</feature>
<proteinExistence type="predicted"/>
<dbReference type="Pfam" id="PF05071">
    <property type="entry name" value="NDUFA12"/>
    <property type="match status" value="1"/>
</dbReference>
<dbReference type="EMBL" id="JAXAFJ010000002">
    <property type="protein sequence ID" value="MDX6805430.1"/>
    <property type="molecule type" value="Genomic_DNA"/>
</dbReference>
<evidence type="ECO:0000256" key="1">
    <source>
        <dbReference type="SAM" id="MobiDB-lite"/>
    </source>
</evidence>
<accession>A0ABU4RKS5</accession>
<dbReference type="PANTHER" id="PTHR12910">
    <property type="entry name" value="NADH-UBIQUINONE OXIDOREDUCTASE SUBUNIT B17.2"/>
    <property type="match status" value="1"/>
</dbReference>
<organism evidence="2 3">
    <name type="scientific">Terrihabitans rhizophilus</name>
    <dbReference type="NCBI Taxonomy" id="3092662"/>
    <lineage>
        <taxon>Bacteria</taxon>
        <taxon>Pseudomonadati</taxon>
        <taxon>Pseudomonadota</taxon>
        <taxon>Alphaproteobacteria</taxon>
        <taxon>Hyphomicrobiales</taxon>
        <taxon>Terrihabitans</taxon>
    </lineage>
</organism>